<evidence type="ECO:0000313" key="5">
    <source>
        <dbReference type="EMBL" id="MFC3194969.1"/>
    </source>
</evidence>
<evidence type="ECO:0000256" key="2">
    <source>
        <dbReference type="ARBA" id="ARBA00034247"/>
    </source>
</evidence>
<dbReference type="PANTHER" id="PTHR45138">
    <property type="entry name" value="REGULATORY COMPONENTS OF SENSORY TRANSDUCTION SYSTEM"/>
    <property type="match status" value="1"/>
</dbReference>
<proteinExistence type="predicted"/>
<dbReference type="InterPro" id="IPR050469">
    <property type="entry name" value="Diguanylate_Cyclase"/>
</dbReference>
<dbReference type="PANTHER" id="PTHR45138:SF9">
    <property type="entry name" value="DIGUANYLATE CYCLASE DGCM-RELATED"/>
    <property type="match status" value="1"/>
</dbReference>
<dbReference type="InterPro" id="IPR000160">
    <property type="entry name" value="GGDEF_dom"/>
</dbReference>
<evidence type="ECO:0000259" key="4">
    <source>
        <dbReference type="PROSITE" id="PS50887"/>
    </source>
</evidence>
<evidence type="ECO:0000313" key="6">
    <source>
        <dbReference type="Proteomes" id="UP001595533"/>
    </source>
</evidence>
<protein>
    <recommendedName>
        <fullName evidence="1">diguanylate cyclase</fullName>
        <ecNumber evidence="1">2.7.7.65</ecNumber>
    </recommendedName>
</protein>
<accession>A0ABV7JDN5</accession>
<dbReference type="Gene3D" id="3.30.70.270">
    <property type="match status" value="1"/>
</dbReference>
<reference evidence="6" key="1">
    <citation type="journal article" date="2019" name="Int. J. Syst. Evol. Microbiol.">
        <title>The Global Catalogue of Microorganisms (GCM) 10K type strain sequencing project: providing services to taxonomists for standard genome sequencing and annotation.</title>
        <authorList>
            <consortium name="The Broad Institute Genomics Platform"/>
            <consortium name="The Broad Institute Genome Sequencing Center for Infectious Disease"/>
            <person name="Wu L."/>
            <person name="Ma J."/>
        </authorList>
    </citation>
    <scope>NUCLEOTIDE SEQUENCE [LARGE SCALE GENOMIC DNA]</scope>
    <source>
        <strain evidence="6">KCTC 42953</strain>
    </source>
</reference>
<dbReference type="EMBL" id="JBHRTS010000006">
    <property type="protein sequence ID" value="MFC3194969.1"/>
    <property type="molecule type" value="Genomic_DNA"/>
</dbReference>
<comment type="caution">
    <text evidence="5">The sequence shown here is derived from an EMBL/GenBank/DDBJ whole genome shotgun (WGS) entry which is preliminary data.</text>
</comment>
<keyword evidence="3" id="KW-1133">Transmembrane helix</keyword>
<dbReference type="Pfam" id="PF20966">
    <property type="entry name" value="MASE6"/>
    <property type="match status" value="1"/>
</dbReference>
<dbReference type="Proteomes" id="UP001595533">
    <property type="component" value="Unassembled WGS sequence"/>
</dbReference>
<comment type="catalytic activity">
    <reaction evidence="2">
        <text>2 GTP = 3',3'-c-di-GMP + 2 diphosphate</text>
        <dbReference type="Rhea" id="RHEA:24898"/>
        <dbReference type="ChEBI" id="CHEBI:33019"/>
        <dbReference type="ChEBI" id="CHEBI:37565"/>
        <dbReference type="ChEBI" id="CHEBI:58805"/>
        <dbReference type="EC" id="2.7.7.65"/>
    </reaction>
</comment>
<keyword evidence="3" id="KW-0812">Transmembrane</keyword>
<evidence type="ECO:0000256" key="3">
    <source>
        <dbReference type="SAM" id="Phobius"/>
    </source>
</evidence>
<name>A0ABV7JDN5_9GAMM</name>
<dbReference type="SMART" id="SM00267">
    <property type="entry name" value="GGDEF"/>
    <property type="match status" value="1"/>
</dbReference>
<dbReference type="EC" id="2.7.7.65" evidence="1"/>
<feature type="transmembrane region" description="Helical" evidence="3">
    <location>
        <begin position="115"/>
        <end position="132"/>
    </location>
</feature>
<feature type="transmembrane region" description="Helical" evidence="3">
    <location>
        <begin position="138"/>
        <end position="159"/>
    </location>
</feature>
<feature type="transmembrane region" description="Helical" evidence="3">
    <location>
        <begin position="93"/>
        <end position="110"/>
    </location>
</feature>
<dbReference type="InterPro" id="IPR048435">
    <property type="entry name" value="MASE6"/>
</dbReference>
<organism evidence="5 6">
    <name type="scientific">Marinicella sediminis</name>
    <dbReference type="NCBI Taxonomy" id="1792834"/>
    <lineage>
        <taxon>Bacteria</taxon>
        <taxon>Pseudomonadati</taxon>
        <taxon>Pseudomonadota</taxon>
        <taxon>Gammaproteobacteria</taxon>
        <taxon>Lysobacterales</taxon>
        <taxon>Marinicellaceae</taxon>
        <taxon>Marinicella</taxon>
    </lineage>
</organism>
<keyword evidence="3" id="KW-0472">Membrane</keyword>
<feature type="transmembrane region" description="Helical" evidence="3">
    <location>
        <begin position="39"/>
        <end position="56"/>
    </location>
</feature>
<dbReference type="CDD" id="cd01949">
    <property type="entry name" value="GGDEF"/>
    <property type="match status" value="1"/>
</dbReference>
<gene>
    <name evidence="5" type="ORF">ACFODZ_12025</name>
</gene>
<feature type="transmembrane region" description="Helical" evidence="3">
    <location>
        <begin position="12"/>
        <end position="33"/>
    </location>
</feature>
<dbReference type="SUPFAM" id="SSF55073">
    <property type="entry name" value="Nucleotide cyclase"/>
    <property type="match status" value="1"/>
</dbReference>
<dbReference type="RefSeq" id="WP_379876526.1">
    <property type="nucleotide sequence ID" value="NZ_JBHRTS010000006.1"/>
</dbReference>
<sequence length="340" mass="38631">MTNDAISTHRINVFKVLLLLNFFGAFWFAIVNFNRDLQLLAWLELIIVLITALALWRIRKPIPFNTYLSLATTYVVFFGCFLLFALNHPGVSQNIHIWITTIPLMTYLLLGSRRGLLLTSLFLGLVVTWHLMHFDFLTFWQSLAAVANVVCVVMAIWGMSHAYELANEKAQQQLQTMATRDHLTGLMNRSLLNQTFQQACEETAFDQQIVGLIVADIDHFKTINDQYGHEVGDQVLKAFADILRQCTNRPELAFRLGGEEFCLIIPNTTCLQAGQLAEQLRQNLRKHPLHQLGINEPVTVSCGIATSDTPDLPFKKLHADADRRMYLAKAQGRDQVMTQD</sequence>
<evidence type="ECO:0000256" key="1">
    <source>
        <dbReference type="ARBA" id="ARBA00012528"/>
    </source>
</evidence>
<dbReference type="Pfam" id="PF00990">
    <property type="entry name" value="GGDEF"/>
    <property type="match status" value="1"/>
</dbReference>
<feature type="domain" description="GGDEF" evidence="4">
    <location>
        <begin position="208"/>
        <end position="340"/>
    </location>
</feature>
<feature type="transmembrane region" description="Helical" evidence="3">
    <location>
        <begin position="68"/>
        <end position="87"/>
    </location>
</feature>
<dbReference type="NCBIfam" id="TIGR00254">
    <property type="entry name" value="GGDEF"/>
    <property type="match status" value="1"/>
</dbReference>
<keyword evidence="6" id="KW-1185">Reference proteome</keyword>
<dbReference type="InterPro" id="IPR043128">
    <property type="entry name" value="Rev_trsase/Diguanyl_cyclase"/>
</dbReference>
<dbReference type="InterPro" id="IPR029787">
    <property type="entry name" value="Nucleotide_cyclase"/>
</dbReference>
<dbReference type="PROSITE" id="PS50887">
    <property type="entry name" value="GGDEF"/>
    <property type="match status" value="1"/>
</dbReference>